<dbReference type="PANTHER" id="PTHR10963:SF55">
    <property type="entry name" value="GLYCOSIDE HYDROLASE FAMILY 16 PROTEIN"/>
    <property type="match status" value="1"/>
</dbReference>
<dbReference type="KEGG" id="gai:IMCC3135_23140"/>
<dbReference type="OrthoDB" id="9809583at2"/>
<feature type="domain" description="GH16" evidence="4">
    <location>
        <begin position="254"/>
        <end position="532"/>
    </location>
</feature>
<dbReference type="GO" id="GO:0004553">
    <property type="term" value="F:hydrolase activity, hydrolyzing O-glycosyl compounds"/>
    <property type="evidence" value="ECO:0007669"/>
    <property type="project" value="InterPro"/>
</dbReference>
<dbReference type="PROSITE" id="PS51762">
    <property type="entry name" value="GH16_2"/>
    <property type="match status" value="1"/>
</dbReference>
<feature type="chain" id="PRO_5016428376" evidence="3">
    <location>
        <begin position="19"/>
        <end position="540"/>
    </location>
</feature>
<evidence type="ECO:0000256" key="2">
    <source>
        <dbReference type="SAM" id="MobiDB-lite"/>
    </source>
</evidence>
<dbReference type="AlphaFoldDB" id="A0A2Z2P2C7"/>
<dbReference type="Gene3D" id="2.60.120.200">
    <property type="match status" value="1"/>
</dbReference>
<dbReference type="Gene3D" id="2.60.40.10">
    <property type="entry name" value="Immunoglobulins"/>
    <property type="match status" value="1"/>
</dbReference>
<dbReference type="CDD" id="cd00063">
    <property type="entry name" value="FN3"/>
    <property type="match status" value="1"/>
</dbReference>
<proteinExistence type="inferred from homology"/>
<dbReference type="Proteomes" id="UP000250079">
    <property type="component" value="Chromosome"/>
</dbReference>
<protein>
    <submittedName>
        <fullName evidence="5">Endo-1,3-1,4-beta-glycanase ExsH</fullName>
        <ecNumber evidence="5">3.2.1.-</ecNumber>
    </submittedName>
</protein>
<organism evidence="5 6">
    <name type="scientific">Granulosicoccus antarcticus IMCC3135</name>
    <dbReference type="NCBI Taxonomy" id="1192854"/>
    <lineage>
        <taxon>Bacteria</taxon>
        <taxon>Pseudomonadati</taxon>
        <taxon>Pseudomonadota</taxon>
        <taxon>Gammaproteobacteria</taxon>
        <taxon>Chromatiales</taxon>
        <taxon>Granulosicoccaceae</taxon>
        <taxon>Granulosicoccus</taxon>
    </lineage>
</organism>
<gene>
    <name evidence="5" type="primary">exsH_8</name>
    <name evidence="5" type="ORF">IMCC3135_23140</name>
</gene>
<evidence type="ECO:0000313" key="6">
    <source>
        <dbReference type="Proteomes" id="UP000250079"/>
    </source>
</evidence>
<keyword evidence="5" id="KW-0378">Hydrolase</keyword>
<dbReference type="EC" id="3.2.1.-" evidence="5"/>
<keyword evidence="3" id="KW-0732">Signal</keyword>
<evidence type="ECO:0000259" key="4">
    <source>
        <dbReference type="PROSITE" id="PS51762"/>
    </source>
</evidence>
<dbReference type="InterPro" id="IPR000757">
    <property type="entry name" value="Beta-glucanase-like"/>
</dbReference>
<dbReference type="EMBL" id="CP018632">
    <property type="protein sequence ID" value="ASJ74697.1"/>
    <property type="molecule type" value="Genomic_DNA"/>
</dbReference>
<dbReference type="GO" id="GO:0005975">
    <property type="term" value="P:carbohydrate metabolic process"/>
    <property type="evidence" value="ECO:0007669"/>
    <property type="project" value="InterPro"/>
</dbReference>
<comment type="similarity">
    <text evidence="1">Belongs to the glycosyl hydrolase 16 family.</text>
</comment>
<reference evidence="5 6" key="1">
    <citation type="submission" date="2016-12" db="EMBL/GenBank/DDBJ databases">
        <authorList>
            <person name="Song W.-J."/>
            <person name="Kurnit D.M."/>
        </authorList>
    </citation>
    <scope>NUCLEOTIDE SEQUENCE [LARGE SCALE GENOMIC DNA]</scope>
    <source>
        <strain evidence="5 6">IMCC3135</strain>
    </source>
</reference>
<keyword evidence="6" id="KW-1185">Reference proteome</keyword>
<evidence type="ECO:0000313" key="5">
    <source>
        <dbReference type="EMBL" id="ASJ74697.1"/>
    </source>
</evidence>
<accession>A0A2Z2P2C7</accession>
<keyword evidence="5" id="KW-0326">Glycosidase</keyword>
<dbReference type="Pfam" id="PF00722">
    <property type="entry name" value="Glyco_hydro_16"/>
    <property type="match status" value="1"/>
</dbReference>
<name>A0A2Z2P2C7_9GAMM</name>
<dbReference type="SUPFAM" id="SSF49899">
    <property type="entry name" value="Concanavalin A-like lectins/glucanases"/>
    <property type="match status" value="1"/>
</dbReference>
<feature type="region of interest" description="Disordered" evidence="2">
    <location>
        <begin position="37"/>
        <end position="59"/>
    </location>
</feature>
<dbReference type="PANTHER" id="PTHR10963">
    <property type="entry name" value="GLYCOSYL HYDROLASE-RELATED"/>
    <property type="match status" value="1"/>
</dbReference>
<dbReference type="SUPFAM" id="SSF49265">
    <property type="entry name" value="Fibronectin type III"/>
    <property type="match status" value="1"/>
</dbReference>
<sequence>MNPLLRHSILSLAIASLAACSSSDNTSRILTAEDGTSTDVIDTDTPIDNSDTDSVDSDQPVDTVPDFGDLPDPTIPTVDLLAAPIPGPSLSDPFGSLLEVDNEAATAGGPPTQPKNLRIDLVSNDWAEFSWAPSNDDSAVVAYRILRSDGHVYTIRQDQTDADGNAQREIDKYWNTTSFMDCNYTRFATRLHECAINGPKAGDIFSYEVIAVDDEGQESAPSDPITITYHATSGAAVPLYADPFLDESRFAQNHDLSNTAYFMDKFSVVFEDEFNTDVIDSARWNTQLVFGDETIINGEQQYFVNSQDEPDFGYNPFKIADSILTIEAIPTPEELKSSLPDVCNDANSSGKDQCLFLSGALSTHDKFNMTYGYVESRMKTSDTFGALSSFYLYHRYPGEGVNLHAPEIDIVEYLGENPFGDEDAFQTYHYADVNTGELRSAPTMNFKNPDGSLYSDEFHTYGVLWEPQLVIWYIDGKEIKRMSGPQVARQGMNIVTYLVTGSGWAPTPDIEAGNFPISLEIDYIRAWQRDAYSTNGLYPQ</sequence>
<dbReference type="InterPro" id="IPR013783">
    <property type="entry name" value="Ig-like_fold"/>
</dbReference>
<dbReference type="RefSeq" id="WP_088919694.1">
    <property type="nucleotide sequence ID" value="NZ_CP018632.1"/>
</dbReference>
<dbReference type="InterPro" id="IPR036116">
    <property type="entry name" value="FN3_sf"/>
</dbReference>
<dbReference type="InterPro" id="IPR013320">
    <property type="entry name" value="ConA-like_dom_sf"/>
</dbReference>
<evidence type="ECO:0000256" key="3">
    <source>
        <dbReference type="SAM" id="SignalP"/>
    </source>
</evidence>
<dbReference type="CDD" id="cd08023">
    <property type="entry name" value="GH16_laminarinase_like"/>
    <property type="match status" value="1"/>
</dbReference>
<feature type="signal peptide" evidence="3">
    <location>
        <begin position="1"/>
        <end position="18"/>
    </location>
</feature>
<evidence type="ECO:0000256" key="1">
    <source>
        <dbReference type="ARBA" id="ARBA00006865"/>
    </source>
</evidence>
<dbReference type="PROSITE" id="PS51257">
    <property type="entry name" value="PROKAR_LIPOPROTEIN"/>
    <property type="match status" value="1"/>
</dbReference>
<dbReference type="InterPro" id="IPR003961">
    <property type="entry name" value="FN3_dom"/>
</dbReference>
<dbReference type="InterPro" id="IPR050546">
    <property type="entry name" value="Glycosyl_Hydrlase_16"/>
</dbReference>